<dbReference type="EMBL" id="KZ678128">
    <property type="protein sequence ID" value="PSN75482.1"/>
    <property type="molecule type" value="Genomic_DNA"/>
</dbReference>
<name>A0A2T2PCU7_CORCC</name>
<keyword evidence="2" id="KW-1185">Reference proteome</keyword>
<evidence type="ECO:0000313" key="1">
    <source>
        <dbReference type="EMBL" id="PSN75482.1"/>
    </source>
</evidence>
<dbReference type="AlphaFoldDB" id="A0A2T2PCU7"/>
<gene>
    <name evidence="1" type="ORF">BS50DRAFT_628664</name>
</gene>
<dbReference type="Gene3D" id="2.60.260.20">
    <property type="entry name" value="Urease metallochaperone UreE, N-terminal domain"/>
    <property type="match status" value="1"/>
</dbReference>
<protein>
    <submittedName>
        <fullName evidence="1">Uncharacterized protein</fullName>
    </submittedName>
</protein>
<organism evidence="1 2">
    <name type="scientific">Corynespora cassiicola Philippines</name>
    <dbReference type="NCBI Taxonomy" id="1448308"/>
    <lineage>
        <taxon>Eukaryota</taxon>
        <taxon>Fungi</taxon>
        <taxon>Dikarya</taxon>
        <taxon>Ascomycota</taxon>
        <taxon>Pezizomycotina</taxon>
        <taxon>Dothideomycetes</taxon>
        <taxon>Pleosporomycetidae</taxon>
        <taxon>Pleosporales</taxon>
        <taxon>Corynesporascaceae</taxon>
        <taxon>Corynespora</taxon>
    </lineage>
</organism>
<evidence type="ECO:0000313" key="2">
    <source>
        <dbReference type="Proteomes" id="UP000240883"/>
    </source>
</evidence>
<dbReference type="Proteomes" id="UP000240883">
    <property type="component" value="Unassembled WGS sequence"/>
</dbReference>
<reference evidence="1 2" key="1">
    <citation type="journal article" date="2018" name="Front. Microbiol.">
        <title>Genome-Wide Analysis of Corynespora cassiicola Leaf Fall Disease Putative Effectors.</title>
        <authorList>
            <person name="Lopez D."/>
            <person name="Ribeiro S."/>
            <person name="Label P."/>
            <person name="Fumanal B."/>
            <person name="Venisse J.S."/>
            <person name="Kohler A."/>
            <person name="de Oliveira R.R."/>
            <person name="Labutti K."/>
            <person name="Lipzen A."/>
            <person name="Lail K."/>
            <person name="Bauer D."/>
            <person name="Ohm R.A."/>
            <person name="Barry K.W."/>
            <person name="Spatafora J."/>
            <person name="Grigoriev I.V."/>
            <person name="Martin F.M."/>
            <person name="Pujade-Renaud V."/>
        </authorList>
    </citation>
    <scope>NUCLEOTIDE SEQUENCE [LARGE SCALE GENOMIC DNA]</scope>
    <source>
        <strain evidence="1 2">Philippines</strain>
    </source>
</reference>
<accession>A0A2T2PCU7</accession>
<proteinExistence type="predicted"/>
<sequence length="111" mass="12654">MFTTYQKSHMIFQKEGNGIFCKMGIDERGSRWLWSRTLSTIHGAALRISAKGPTRSGTMIIIYNLGMPFRDTGTGWIKFGSLRTKLYVEGAHEESEHLFEQKPGEIEIVLE</sequence>